<protein>
    <submittedName>
        <fullName evidence="2">Uncharacterized protein</fullName>
    </submittedName>
</protein>
<accession>A0A318UDF6</accession>
<dbReference type="EMBL" id="QJTK01000005">
    <property type="protein sequence ID" value="PYF10390.1"/>
    <property type="molecule type" value="Genomic_DNA"/>
</dbReference>
<sequence>MALSNAEKVRRYRERQKAKKQEAMKTPTQNADLFKTPFFEVFTLDDQYDSLYAHSLELAGVQPLYFTDDSGPEACTLDDLSDSREESGFSNPFGDSKGSSLGKAEVLIGCLIDAAHDLAHRVRDYKYAEIRARIAEIEQTDLSDPEIKRAAFATVAELNAMLVEFNKEIRVPMPKWKPDIFIGTFEEWLAKQTFVVKFES</sequence>
<feature type="region of interest" description="Disordered" evidence="1">
    <location>
        <begin position="76"/>
        <end position="95"/>
    </location>
</feature>
<comment type="caution">
    <text evidence="2">The sequence shown here is derived from an EMBL/GenBank/DDBJ whole genome shotgun (WGS) entry which is preliminary data.</text>
</comment>
<dbReference type="RefSeq" id="WP_110805552.1">
    <property type="nucleotide sequence ID" value="NZ_QJTK01000005.1"/>
</dbReference>
<evidence type="ECO:0000313" key="2">
    <source>
        <dbReference type="EMBL" id="PYF10390.1"/>
    </source>
</evidence>
<dbReference type="OrthoDB" id="8421236at2"/>
<gene>
    <name evidence="2" type="ORF">C8J30_105201</name>
</gene>
<evidence type="ECO:0000313" key="3">
    <source>
        <dbReference type="Proteomes" id="UP000247727"/>
    </source>
</evidence>
<proteinExistence type="predicted"/>
<organism evidence="2 3">
    <name type="scientific">Rhodobacter viridis</name>
    <dbReference type="NCBI Taxonomy" id="1054202"/>
    <lineage>
        <taxon>Bacteria</taxon>
        <taxon>Pseudomonadati</taxon>
        <taxon>Pseudomonadota</taxon>
        <taxon>Alphaproteobacteria</taxon>
        <taxon>Rhodobacterales</taxon>
        <taxon>Rhodobacter group</taxon>
        <taxon>Rhodobacter</taxon>
    </lineage>
</organism>
<keyword evidence="3" id="KW-1185">Reference proteome</keyword>
<feature type="region of interest" description="Disordered" evidence="1">
    <location>
        <begin position="1"/>
        <end position="27"/>
    </location>
</feature>
<dbReference type="Proteomes" id="UP000247727">
    <property type="component" value="Unassembled WGS sequence"/>
</dbReference>
<name>A0A318UDF6_9RHOB</name>
<reference evidence="2 3" key="1">
    <citation type="submission" date="2018-06" db="EMBL/GenBank/DDBJ databases">
        <title>Genomic Encyclopedia of Type Strains, Phase III (KMG-III): the genomes of soil and plant-associated and newly described type strains.</title>
        <authorList>
            <person name="Whitman W."/>
        </authorList>
    </citation>
    <scope>NUCLEOTIDE SEQUENCE [LARGE SCALE GENOMIC DNA]</scope>
    <source>
        <strain evidence="2 3">JA737</strain>
    </source>
</reference>
<evidence type="ECO:0000256" key="1">
    <source>
        <dbReference type="SAM" id="MobiDB-lite"/>
    </source>
</evidence>
<dbReference type="AlphaFoldDB" id="A0A318UDF6"/>